<evidence type="ECO:0000313" key="3">
    <source>
        <dbReference type="Proteomes" id="UP000187209"/>
    </source>
</evidence>
<feature type="compositionally biased region" description="Low complexity" evidence="1">
    <location>
        <begin position="244"/>
        <end position="255"/>
    </location>
</feature>
<name>A0A1R2CDA6_9CILI</name>
<dbReference type="GO" id="GO:0003713">
    <property type="term" value="F:transcription coactivator activity"/>
    <property type="evidence" value="ECO:0007669"/>
    <property type="project" value="InterPro"/>
</dbReference>
<dbReference type="GO" id="GO:0031490">
    <property type="term" value="F:chromatin DNA binding"/>
    <property type="evidence" value="ECO:0007669"/>
    <property type="project" value="TreeGrafter"/>
</dbReference>
<keyword evidence="3" id="KW-1185">Reference proteome</keyword>
<proteinExistence type="predicted"/>
<evidence type="ECO:0000256" key="1">
    <source>
        <dbReference type="SAM" id="MobiDB-lite"/>
    </source>
</evidence>
<organism evidence="2 3">
    <name type="scientific">Stentor coeruleus</name>
    <dbReference type="NCBI Taxonomy" id="5963"/>
    <lineage>
        <taxon>Eukaryota</taxon>
        <taxon>Sar</taxon>
        <taxon>Alveolata</taxon>
        <taxon>Ciliophora</taxon>
        <taxon>Postciliodesmatophora</taxon>
        <taxon>Heterotrichea</taxon>
        <taxon>Heterotrichida</taxon>
        <taxon>Stentoridae</taxon>
        <taxon>Stentor</taxon>
    </lineage>
</organism>
<evidence type="ECO:0008006" key="4">
    <source>
        <dbReference type="Google" id="ProtNLM"/>
    </source>
</evidence>
<evidence type="ECO:0000313" key="2">
    <source>
        <dbReference type="EMBL" id="OMJ86965.1"/>
    </source>
</evidence>
<reference evidence="2 3" key="1">
    <citation type="submission" date="2016-11" db="EMBL/GenBank/DDBJ databases">
        <title>The macronuclear genome of Stentor coeruleus: a giant cell with tiny introns.</title>
        <authorList>
            <person name="Slabodnick M."/>
            <person name="Ruby J.G."/>
            <person name="Reiff S.B."/>
            <person name="Swart E.C."/>
            <person name="Gosai S."/>
            <person name="Prabakaran S."/>
            <person name="Witkowska E."/>
            <person name="Larue G.E."/>
            <person name="Fisher S."/>
            <person name="Freeman R.M."/>
            <person name="Gunawardena J."/>
            <person name="Chu W."/>
            <person name="Stover N.A."/>
            <person name="Gregory B.D."/>
            <person name="Nowacki M."/>
            <person name="Derisi J."/>
            <person name="Roy S.W."/>
            <person name="Marshall W.F."/>
            <person name="Sood P."/>
        </authorList>
    </citation>
    <scope>NUCLEOTIDE SEQUENCE [LARGE SCALE GENOMIC DNA]</scope>
    <source>
        <strain evidence="2">WM001</strain>
    </source>
</reference>
<feature type="compositionally biased region" description="Pro residues" evidence="1">
    <location>
        <begin position="256"/>
        <end position="301"/>
    </location>
</feature>
<feature type="compositionally biased region" description="Polar residues" evidence="1">
    <location>
        <begin position="211"/>
        <end position="225"/>
    </location>
</feature>
<comment type="caution">
    <text evidence="2">The sequence shown here is derived from an EMBL/GenBank/DDBJ whole genome shotgun (WGS) entry which is preliminary data.</text>
</comment>
<sequence>MALNPPVMANNMPAPVIGEFMVLVRKDIEAEIALENGTKYKGKGRLYLTTIRLVFVNEKRSNISSFDIPIDLMSHEKFNQPIFGANYISGSVKPLYNLIPCNAKFKFWFMSGGTGTFLPMFYGIVDQIRRRRANGSNGPDPRFVESVASGNIQNVAYVDPNDPSVIFVLQPECPNPSQNNVNYYFPVPGATAPPLPMDSSYQDVDRPPHNPGQSAPQVYSPQSNAYAPPPPSGYDMPDSRVGSQYPQMANNYQPPNNYPPLGNYPPPGYSQPPNNYPPPGNYPPPIVNPSNYPPSNYPPRN</sequence>
<dbReference type="AlphaFoldDB" id="A0A1R2CDA6"/>
<feature type="region of interest" description="Disordered" evidence="1">
    <location>
        <begin position="194"/>
        <end position="301"/>
    </location>
</feature>
<gene>
    <name evidence="2" type="ORF">SteCoe_11438</name>
</gene>
<dbReference type="EMBL" id="MPUH01000190">
    <property type="protein sequence ID" value="OMJ86965.1"/>
    <property type="molecule type" value="Genomic_DNA"/>
</dbReference>
<dbReference type="Proteomes" id="UP000187209">
    <property type="component" value="Unassembled WGS sequence"/>
</dbReference>
<dbReference type="PANTHER" id="PTHR31606:SF1">
    <property type="entry name" value="WW DOMAIN BINDING PROTEIN 2, ISOFORM E"/>
    <property type="match status" value="1"/>
</dbReference>
<dbReference type="InterPro" id="IPR044852">
    <property type="entry name" value="WBP2-like"/>
</dbReference>
<dbReference type="SUPFAM" id="SSF50729">
    <property type="entry name" value="PH domain-like"/>
    <property type="match status" value="1"/>
</dbReference>
<dbReference type="GO" id="GO:0005634">
    <property type="term" value="C:nucleus"/>
    <property type="evidence" value="ECO:0007669"/>
    <property type="project" value="TreeGrafter"/>
</dbReference>
<protein>
    <recommendedName>
        <fullName evidence="4">GRAM domain-containing protein</fullName>
    </recommendedName>
</protein>
<dbReference type="CDD" id="cd13214">
    <property type="entry name" value="PH-GRAM_WBP2"/>
    <property type="match status" value="1"/>
</dbReference>
<dbReference type="OrthoDB" id="1259151at2759"/>
<dbReference type="PANTHER" id="PTHR31606">
    <property type="entry name" value="WW DOMAIN BINDING PROTEIN 2, ISOFORM E"/>
    <property type="match status" value="1"/>
</dbReference>
<accession>A0A1R2CDA6</accession>